<dbReference type="STRING" id="1195246.AGRI_00140"/>
<evidence type="ECO:0000313" key="3">
    <source>
        <dbReference type="Proteomes" id="UP000035062"/>
    </source>
</evidence>
<name>I8UE32_9ALTE</name>
<keyword evidence="3" id="KW-1185">Reference proteome</keyword>
<dbReference type="PROSITE" id="PS51257">
    <property type="entry name" value="PROKAR_LIPOPROTEIN"/>
    <property type="match status" value="1"/>
</dbReference>
<evidence type="ECO:0000313" key="2">
    <source>
        <dbReference type="EMBL" id="EIW90233.1"/>
    </source>
</evidence>
<gene>
    <name evidence="2" type="ORF">AGRI_00140</name>
</gene>
<sequence>MKKVSLALLGAVTLLSGCYSYHRVEDGYSRCDSKGNCHTEMRRHYHDHGKDSGITPLPTNQQGVKQNGWMVPHQYVTSLNSNKQLNDYVAQMAMQLVETFHLFPVESRVAVASFVDLDSELNRTNIIGNQLAEAFIHQFQQFGISVVDFKTTRDIQVTPGGDFVFSRNHTQLDMLQQIDYVLSGTMVFTPRGIMVNARVINFRTKVVAASSQQLIPHFVVSSLYPSILR</sequence>
<dbReference type="Pfam" id="PF17680">
    <property type="entry name" value="FlgO"/>
    <property type="match status" value="1"/>
</dbReference>
<dbReference type="eggNOG" id="COG5616">
    <property type="taxonomic scope" value="Bacteria"/>
</dbReference>
<evidence type="ECO:0000259" key="1">
    <source>
        <dbReference type="Pfam" id="PF17680"/>
    </source>
</evidence>
<accession>I8UE32</accession>
<reference evidence="2 3" key="1">
    <citation type="journal article" date="2012" name="J. Bacteriol.">
        <title>Genome Sequence of Pectin-Degrading Alishewanella agri, Isolated from Landfill Soil.</title>
        <authorList>
            <person name="Kim J."/>
            <person name="Jung J."/>
            <person name="Sung J.S."/>
            <person name="Chun J."/>
            <person name="Park W."/>
        </authorList>
    </citation>
    <scope>NUCLEOTIDE SEQUENCE [LARGE SCALE GENOMIC DNA]</scope>
    <source>
        <strain evidence="2 3">BL06</strain>
    </source>
</reference>
<organism evidence="2 3">
    <name type="scientific">Alishewanella agri BL06</name>
    <dbReference type="NCBI Taxonomy" id="1195246"/>
    <lineage>
        <taxon>Bacteria</taxon>
        <taxon>Pseudomonadati</taxon>
        <taxon>Pseudomonadota</taxon>
        <taxon>Gammaproteobacteria</taxon>
        <taxon>Alteromonadales</taxon>
        <taxon>Alteromonadaceae</taxon>
        <taxon>Alishewanella</taxon>
    </lineage>
</organism>
<dbReference type="InterPro" id="IPR041215">
    <property type="entry name" value="FlgO_dom"/>
</dbReference>
<protein>
    <recommendedName>
        <fullName evidence="1">FlgO domain-containing protein</fullName>
    </recommendedName>
</protein>
<proteinExistence type="predicted"/>
<dbReference type="RefSeq" id="WP_008983013.1">
    <property type="nucleotide sequence ID" value="NZ_AKKU01000001.1"/>
</dbReference>
<dbReference type="PATRIC" id="fig|1195246.3.peg.28"/>
<dbReference type="EMBL" id="AKKU01000001">
    <property type="protein sequence ID" value="EIW90233.1"/>
    <property type="molecule type" value="Genomic_DNA"/>
</dbReference>
<dbReference type="AlphaFoldDB" id="I8UE32"/>
<dbReference type="Proteomes" id="UP000035062">
    <property type="component" value="Unassembled WGS sequence"/>
</dbReference>
<comment type="caution">
    <text evidence="2">The sequence shown here is derived from an EMBL/GenBank/DDBJ whole genome shotgun (WGS) entry which is preliminary data.</text>
</comment>
<feature type="domain" description="FlgO" evidence="1">
    <location>
        <begin position="91"/>
        <end position="219"/>
    </location>
</feature>